<dbReference type="Pfam" id="PF06152">
    <property type="entry name" value="Phage_min_cap2"/>
    <property type="match status" value="1"/>
</dbReference>
<gene>
    <name evidence="1" type="ORF">PSAB_20505</name>
</gene>
<evidence type="ECO:0000313" key="2">
    <source>
        <dbReference type="Proteomes" id="UP000019772"/>
    </source>
</evidence>
<dbReference type="AlphaFoldDB" id="X4ZP83"/>
<dbReference type="InterPro" id="IPR009319">
    <property type="entry name" value="Phage_A118_VSP1"/>
</dbReference>
<name>X4ZP83_9BACL</name>
<dbReference type="GO" id="GO:0005198">
    <property type="term" value="F:structural molecule activity"/>
    <property type="evidence" value="ECO:0007669"/>
    <property type="project" value="InterPro"/>
</dbReference>
<proteinExistence type="predicted"/>
<reference evidence="1 2" key="1">
    <citation type="journal article" date="2014" name="PLoS Genet.">
        <title>Comparative Genomic Analysis of N2-Fixing and Non-N2-Fixing Paenibacillus spp.: Organization, Evolution and Expression of the Nitrogen Fixation Genes.</title>
        <authorList>
            <person name="Xie J.B."/>
            <person name="Du Z."/>
            <person name="Bai L."/>
            <person name="Tian C."/>
            <person name="Zhang Y."/>
            <person name="Xie J.Y."/>
            <person name="Wang T."/>
            <person name="Liu X."/>
            <person name="Chen X."/>
            <person name="Cheng Q."/>
            <person name="Chen S."/>
            <person name="Li J."/>
        </authorList>
    </citation>
    <scope>NUCLEOTIDE SEQUENCE [LARGE SCALE GENOMIC DNA]</scope>
    <source>
        <strain evidence="1 2">T27</strain>
    </source>
</reference>
<dbReference type="HOGENOM" id="CLU_945698_0_0_9"/>
<dbReference type="STRING" id="1268072.PSAB_20505"/>
<accession>X4ZP83</accession>
<dbReference type="PATRIC" id="fig|1268072.3.peg.4223"/>
<dbReference type="OrthoDB" id="3197444at2"/>
<dbReference type="RefSeq" id="WP_025336456.1">
    <property type="nucleotide sequence ID" value="NZ_CP004078.1"/>
</dbReference>
<dbReference type="KEGG" id="psab:PSAB_20505"/>
<sequence>MAAPIPDPDYDYDVNLLVKAFKDALLAIAGELSRLDLTGISRANAKAALAEVAAILRGLNTESAAWVEKHVPKAATDGVIRAIVDLGAVETVEEAEKIAKFNRINREFVAAAVADTQADILAVTQNVDRRVKQAVRQATAESLRANLTKGVNGQRTLNADMLQRMRKTLGSAIDTGIVDSASRRWSPENYVQMLTRTKMSQTHREATTNEAVSRGAYYAVVSRHGAKDACSKYEGTIVKLTPDAPGSYPYVGDIPRRELFHPCCRHTLSPIRDPKEVRRLEEEMGRSNGITRI</sequence>
<dbReference type="EMBL" id="CP004078">
    <property type="protein sequence ID" value="AHV98992.1"/>
    <property type="molecule type" value="Genomic_DNA"/>
</dbReference>
<protein>
    <submittedName>
        <fullName evidence="1">Rhs family protein</fullName>
    </submittedName>
</protein>
<evidence type="ECO:0000313" key="1">
    <source>
        <dbReference type="EMBL" id="AHV98992.1"/>
    </source>
</evidence>
<organism evidence="1 2">
    <name type="scientific">Paenibacillus sabinae T27</name>
    <dbReference type="NCBI Taxonomy" id="1268072"/>
    <lineage>
        <taxon>Bacteria</taxon>
        <taxon>Bacillati</taxon>
        <taxon>Bacillota</taxon>
        <taxon>Bacilli</taxon>
        <taxon>Bacillales</taxon>
        <taxon>Paenibacillaceae</taxon>
        <taxon>Paenibacillus</taxon>
    </lineage>
</organism>
<keyword evidence="2" id="KW-1185">Reference proteome</keyword>
<dbReference type="eggNOG" id="ENOG502ZDNK">
    <property type="taxonomic scope" value="Bacteria"/>
</dbReference>
<dbReference type="Proteomes" id="UP000019772">
    <property type="component" value="Chromosome"/>
</dbReference>